<reference evidence="2" key="1">
    <citation type="journal article" date="2019" name="Sci. Rep.">
        <title>Draft genome of Tanacetum cinerariifolium, the natural source of mosquito coil.</title>
        <authorList>
            <person name="Yamashiro T."/>
            <person name="Shiraishi A."/>
            <person name="Satake H."/>
            <person name="Nakayama K."/>
        </authorList>
    </citation>
    <scope>NUCLEOTIDE SEQUENCE</scope>
</reference>
<sequence>MLSSKNIKLLNIKVQLRDNALATLRQKLETTEKKRDDLNMKLEKFQTSSKRLTDLLASQRSDKARLGYNSKVFTQAMFDCDNYYSSKSDNDSCPPSNLYDREEIDIVFGTDELLPPSFENDDYDPGEIDVVEELLVDNSISNFKNKLSDNEASDFDNPSFPRPPPEPLDTEFDFEPNSGEVIAPVINDIDELNDDKCFDPGGEFDVFANVKDDDYFPFMFVIRIFLPYLIYPKVFPLYISAESEDTIFNPGISV</sequence>
<dbReference type="AlphaFoldDB" id="A0A699KV19"/>
<comment type="caution">
    <text evidence="2">The sequence shown here is derived from an EMBL/GenBank/DDBJ whole genome shotgun (WGS) entry which is preliminary data.</text>
</comment>
<name>A0A699KV19_TANCI</name>
<evidence type="ECO:0008006" key="3">
    <source>
        <dbReference type="Google" id="ProtNLM"/>
    </source>
</evidence>
<accession>A0A699KV19</accession>
<dbReference type="EMBL" id="BKCJ010546114">
    <property type="protein sequence ID" value="GFB07267.1"/>
    <property type="molecule type" value="Genomic_DNA"/>
</dbReference>
<feature type="coiled-coil region" evidence="1">
    <location>
        <begin position="21"/>
        <end position="48"/>
    </location>
</feature>
<evidence type="ECO:0000313" key="2">
    <source>
        <dbReference type="EMBL" id="GFB07267.1"/>
    </source>
</evidence>
<gene>
    <name evidence="2" type="ORF">Tci_679238</name>
</gene>
<keyword evidence="1" id="KW-0175">Coiled coil</keyword>
<proteinExistence type="predicted"/>
<evidence type="ECO:0000256" key="1">
    <source>
        <dbReference type="SAM" id="Coils"/>
    </source>
</evidence>
<organism evidence="2">
    <name type="scientific">Tanacetum cinerariifolium</name>
    <name type="common">Dalmatian daisy</name>
    <name type="synonym">Chrysanthemum cinerariifolium</name>
    <dbReference type="NCBI Taxonomy" id="118510"/>
    <lineage>
        <taxon>Eukaryota</taxon>
        <taxon>Viridiplantae</taxon>
        <taxon>Streptophyta</taxon>
        <taxon>Embryophyta</taxon>
        <taxon>Tracheophyta</taxon>
        <taxon>Spermatophyta</taxon>
        <taxon>Magnoliopsida</taxon>
        <taxon>eudicotyledons</taxon>
        <taxon>Gunneridae</taxon>
        <taxon>Pentapetalae</taxon>
        <taxon>asterids</taxon>
        <taxon>campanulids</taxon>
        <taxon>Asterales</taxon>
        <taxon>Asteraceae</taxon>
        <taxon>Asteroideae</taxon>
        <taxon>Anthemideae</taxon>
        <taxon>Anthemidinae</taxon>
        <taxon>Tanacetum</taxon>
    </lineage>
</organism>
<protein>
    <recommendedName>
        <fullName evidence="3">Reverse transcriptase domain-containing protein</fullName>
    </recommendedName>
</protein>